<organism evidence="1 2">
    <name type="scientific">Nocardioides marinisabuli</name>
    <dbReference type="NCBI Taxonomy" id="419476"/>
    <lineage>
        <taxon>Bacteria</taxon>
        <taxon>Bacillati</taxon>
        <taxon>Actinomycetota</taxon>
        <taxon>Actinomycetes</taxon>
        <taxon>Propionibacteriales</taxon>
        <taxon>Nocardioidaceae</taxon>
        <taxon>Nocardioides</taxon>
    </lineage>
</organism>
<keyword evidence="2" id="KW-1185">Reference proteome</keyword>
<proteinExistence type="predicted"/>
<dbReference type="Proteomes" id="UP000516957">
    <property type="component" value="Unassembled WGS sequence"/>
</dbReference>
<dbReference type="AlphaFoldDB" id="A0A7Y9EYQ3"/>
<name>A0A7Y9EYQ3_9ACTN</name>
<evidence type="ECO:0008006" key="3">
    <source>
        <dbReference type="Google" id="ProtNLM"/>
    </source>
</evidence>
<accession>A0A7Y9EYQ3</accession>
<comment type="caution">
    <text evidence="1">The sequence shown here is derived from an EMBL/GenBank/DDBJ whole genome shotgun (WGS) entry which is preliminary data.</text>
</comment>
<dbReference type="SUPFAM" id="SSF54637">
    <property type="entry name" value="Thioesterase/thiol ester dehydrase-isomerase"/>
    <property type="match status" value="1"/>
</dbReference>
<evidence type="ECO:0000313" key="1">
    <source>
        <dbReference type="EMBL" id="NYD56445.1"/>
    </source>
</evidence>
<dbReference type="EMBL" id="JACCBE010000001">
    <property type="protein sequence ID" value="NYD56445.1"/>
    <property type="molecule type" value="Genomic_DNA"/>
</dbReference>
<reference evidence="1 2" key="1">
    <citation type="submission" date="2020-07" db="EMBL/GenBank/DDBJ databases">
        <title>Sequencing the genomes of 1000 actinobacteria strains.</title>
        <authorList>
            <person name="Klenk H.-P."/>
        </authorList>
    </citation>
    <scope>NUCLEOTIDE SEQUENCE [LARGE SCALE GENOMIC DNA]</scope>
    <source>
        <strain evidence="1 2">DSM 18965</strain>
    </source>
</reference>
<dbReference type="InterPro" id="IPR029069">
    <property type="entry name" value="HotDog_dom_sf"/>
</dbReference>
<gene>
    <name evidence="1" type="ORF">BKA08_000683</name>
</gene>
<dbReference type="RefSeq" id="WP_179614346.1">
    <property type="nucleotide sequence ID" value="NZ_CP059163.1"/>
</dbReference>
<protein>
    <recommendedName>
        <fullName evidence="3">Thioesterase family protein</fullName>
    </recommendedName>
</protein>
<evidence type="ECO:0000313" key="2">
    <source>
        <dbReference type="Proteomes" id="UP000516957"/>
    </source>
</evidence>
<sequence>MSTSASTLAPLVVPARFNGPAGSGNGGWSAGALAAYVDATGGPVEVTLRQPPPLDTAMEVVEEDGVLTAVHGGAPALSARPAPGALQGVAGVSIAEARAAATRYPGLAQHPFPTCFTCGTDRAEGDGLRIFPGPVEPLDGLPRVAATWVAADTDLPVVWAALDCAGAWAADMEDRMMVLGRMSAEVLRTPVPGEEHVVVGLARGSEGRKHRTATSVIDARGEVVGRAEQVWIEVSPEAFA</sequence>
<dbReference type="Gene3D" id="3.10.129.10">
    <property type="entry name" value="Hotdog Thioesterase"/>
    <property type="match status" value="1"/>
</dbReference>